<dbReference type="InterPro" id="IPR036390">
    <property type="entry name" value="WH_DNA-bd_sf"/>
</dbReference>
<reference evidence="6 7" key="1">
    <citation type="submission" date="2011-04" db="EMBL/GenBank/DDBJ databases">
        <title>The Genome Sequence of Clostridium citroniae WAL-19142.</title>
        <authorList>
            <consortium name="The Broad Institute Genome Sequencing Platform"/>
            <person name="Earl A."/>
            <person name="Ward D."/>
            <person name="Feldgarden M."/>
            <person name="Gevers D."/>
            <person name="Warren Y.A."/>
            <person name="Tyrrell K.L."/>
            <person name="Citron D.M."/>
            <person name="Goldstein E.J."/>
            <person name="Daigneault M."/>
            <person name="Allen-Vercoe E."/>
            <person name="Young S.K."/>
            <person name="Zeng Q."/>
            <person name="Gargeya S."/>
            <person name="Fitzgerald M."/>
            <person name="Haas B."/>
            <person name="Abouelleil A."/>
            <person name="Alvarado L."/>
            <person name="Arachchi H.M."/>
            <person name="Berlin A."/>
            <person name="Brown A."/>
            <person name="Chapman S.B."/>
            <person name="Chen Z."/>
            <person name="Dunbar C."/>
            <person name="Freedman E."/>
            <person name="Gearin G."/>
            <person name="Gellesch M."/>
            <person name="Goldberg J."/>
            <person name="Griggs A."/>
            <person name="Gujja S."/>
            <person name="Heilman E.R."/>
            <person name="Heiman D."/>
            <person name="Howarth C."/>
            <person name="Larson L."/>
            <person name="Lui A."/>
            <person name="MacDonald P.J."/>
            <person name="Mehta T."/>
            <person name="Montmayeur A."/>
            <person name="Murphy C."/>
            <person name="Neiman D."/>
            <person name="Pearson M."/>
            <person name="Priest M."/>
            <person name="Roberts A."/>
            <person name="Saif S."/>
            <person name="Shea T."/>
            <person name="Shenoy N."/>
            <person name="Sisk P."/>
            <person name="Stolte C."/>
            <person name="Sykes S."/>
            <person name="White J."/>
            <person name="Yandava C."/>
            <person name="Wortman J."/>
            <person name="Nusbaum C."/>
            <person name="Birren B."/>
        </authorList>
    </citation>
    <scope>NUCLEOTIDE SEQUENCE [LARGE SCALE GENOMIC DNA]</scope>
    <source>
        <strain evidence="6 7">WAL-19142</strain>
    </source>
</reference>
<evidence type="ECO:0000256" key="1">
    <source>
        <dbReference type="ARBA" id="ARBA00022898"/>
    </source>
</evidence>
<dbReference type="Gene3D" id="1.10.10.10">
    <property type="entry name" value="Winged helix-like DNA-binding domain superfamily/Winged helix DNA-binding domain"/>
    <property type="match status" value="1"/>
</dbReference>
<evidence type="ECO:0000259" key="5">
    <source>
        <dbReference type="PROSITE" id="PS50949"/>
    </source>
</evidence>
<keyword evidence="2" id="KW-0805">Transcription regulation</keyword>
<dbReference type="InterPro" id="IPR000524">
    <property type="entry name" value="Tscrpt_reg_HTH_GntR"/>
</dbReference>
<dbReference type="PRINTS" id="PR00035">
    <property type="entry name" value="HTHGNTR"/>
</dbReference>
<dbReference type="AlphaFoldDB" id="A0A0J9BN49"/>
<evidence type="ECO:0000256" key="4">
    <source>
        <dbReference type="ARBA" id="ARBA00023163"/>
    </source>
</evidence>
<comment type="caution">
    <text evidence="6">The sequence shown here is derived from an EMBL/GenBank/DDBJ whole genome shotgun (WGS) entry which is preliminary data.</text>
</comment>
<sequence>MEIQLKRGSSTPLYRQLRNNIRDQILSGRLADGFKLPSERQLVEKLQVHRNTVKKAYEMLIQEGLVYASSKAPRGYFVKNSPAEAKPDPVPETRRTFSSLDKNFNYSVRGH</sequence>
<dbReference type="CDD" id="cd07377">
    <property type="entry name" value="WHTH_GntR"/>
    <property type="match status" value="1"/>
</dbReference>
<dbReference type="PANTHER" id="PTHR46577:SF1">
    <property type="entry name" value="HTH-TYPE TRANSCRIPTIONAL REGULATORY PROTEIN GABR"/>
    <property type="match status" value="1"/>
</dbReference>
<keyword evidence="3" id="KW-0238">DNA-binding</keyword>
<dbReference type="InterPro" id="IPR051446">
    <property type="entry name" value="HTH_trans_reg/aminotransferase"/>
</dbReference>
<evidence type="ECO:0000256" key="3">
    <source>
        <dbReference type="ARBA" id="ARBA00023125"/>
    </source>
</evidence>
<protein>
    <recommendedName>
        <fullName evidence="5">HTH gntR-type domain-containing protein</fullName>
    </recommendedName>
</protein>
<dbReference type="EMBL" id="ADLK01000039">
    <property type="protein sequence ID" value="KMW14298.1"/>
    <property type="molecule type" value="Genomic_DNA"/>
</dbReference>
<dbReference type="GeneID" id="93166683"/>
<dbReference type="PANTHER" id="PTHR46577">
    <property type="entry name" value="HTH-TYPE TRANSCRIPTIONAL REGULATORY PROTEIN GABR"/>
    <property type="match status" value="1"/>
</dbReference>
<organism evidence="6 7">
    <name type="scientific">[Clostridium] citroniae WAL-19142</name>
    <dbReference type="NCBI Taxonomy" id="742734"/>
    <lineage>
        <taxon>Bacteria</taxon>
        <taxon>Bacillati</taxon>
        <taxon>Bacillota</taxon>
        <taxon>Clostridia</taxon>
        <taxon>Lachnospirales</taxon>
        <taxon>Lachnospiraceae</taxon>
        <taxon>Enterocloster</taxon>
    </lineage>
</organism>
<dbReference type="Proteomes" id="UP000037392">
    <property type="component" value="Unassembled WGS sequence"/>
</dbReference>
<accession>A0A0J9BN49</accession>
<dbReference type="SUPFAM" id="SSF46785">
    <property type="entry name" value="Winged helix' DNA-binding domain"/>
    <property type="match status" value="1"/>
</dbReference>
<dbReference type="Pfam" id="PF00392">
    <property type="entry name" value="GntR"/>
    <property type="match status" value="1"/>
</dbReference>
<dbReference type="InterPro" id="IPR036388">
    <property type="entry name" value="WH-like_DNA-bd_sf"/>
</dbReference>
<dbReference type="GO" id="GO:0003677">
    <property type="term" value="F:DNA binding"/>
    <property type="evidence" value="ECO:0007669"/>
    <property type="project" value="UniProtKB-KW"/>
</dbReference>
<dbReference type="RefSeq" id="WP_007859380.1">
    <property type="nucleotide sequence ID" value="NZ_KQ235883.1"/>
</dbReference>
<evidence type="ECO:0000313" key="6">
    <source>
        <dbReference type="EMBL" id="KMW14298.1"/>
    </source>
</evidence>
<keyword evidence="1" id="KW-0663">Pyridoxal phosphate</keyword>
<evidence type="ECO:0000313" key="7">
    <source>
        <dbReference type="Proteomes" id="UP000037392"/>
    </source>
</evidence>
<dbReference type="SMART" id="SM00345">
    <property type="entry name" value="HTH_GNTR"/>
    <property type="match status" value="1"/>
</dbReference>
<gene>
    <name evidence="6" type="ORF">HMPREF9470_04849</name>
</gene>
<dbReference type="PROSITE" id="PS50949">
    <property type="entry name" value="HTH_GNTR"/>
    <property type="match status" value="1"/>
</dbReference>
<proteinExistence type="predicted"/>
<keyword evidence="4" id="KW-0804">Transcription</keyword>
<evidence type="ECO:0000256" key="2">
    <source>
        <dbReference type="ARBA" id="ARBA00023015"/>
    </source>
</evidence>
<dbReference type="GO" id="GO:0003700">
    <property type="term" value="F:DNA-binding transcription factor activity"/>
    <property type="evidence" value="ECO:0007669"/>
    <property type="project" value="InterPro"/>
</dbReference>
<feature type="domain" description="HTH gntR-type" evidence="5">
    <location>
        <begin position="11"/>
        <end position="81"/>
    </location>
</feature>
<dbReference type="PATRIC" id="fig|742734.4.peg.5194"/>
<name>A0A0J9BN49_9FIRM</name>